<dbReference type="PANTHER" id="PTHR46848">
    <property type="entry name" value="REGULATOR OF G-PROTEIN SIGNALING 3"/>
    <property type="match status" value="1"/>
</dbReference>
<feature type="region of interest" description="Disordered" evidence="1">
    <location>
        <begin position="19"/>
        <end position="126"/>
    </location>
</feature>
<name>A0A9N9WQV2_9DIPT</name>
<dbReference type="PANTHER" id="PTHR46848:SF1">
    <property type="entry name" value="REGULATOR OF G-PROTEIN SIGNALING 3"/>
    <property type="match status" value="1"/>
</dbReference>
<feature type="compositionally biased region" description="Polar residues" evidence="1">
    <location>
        <begin position="97"/>
        <end position="110"/>
    </location>
</feature>
<organism evidence="3 4">
    <name type="scientific">Chironomus riparius</name>
    <dbReference type="NCBI Taxonomy" id="315576"/>
    <lineage>
        <taxon>Eukaryota</taxon>
        <taxon>Metazoa</taxon>
        <taxon>Ecdysozoa</taxon>
        <taxon>Arthropoda</taxon>
        <taxon>Hexapoda</taxon>
        <taxon>Insecta</taxon>
        <taxon>Pterygota</taxon>
        <taxon>Neoptera</taxon>
        <taxon>Endopterygota</taxon>
        <taxon>Diptera</taxon>
        <taxon>Nematocera</taxon>
        <taxon>Chironomoidea</taxon>
        <taxon>Chironomidae</taxon>
        <taxon>Chironominae</taxon>
        <taxon>Chironomus</taxon>
    </lineage>
</organism>
<sequence length="618" mass="70053">MLKWTVKKRLTDDALSVYDDNAENNNNNNNNSSKGVRKIHSRRSMGDALTDNHRNNRNLRRRSLGNFQSSNNNNNNNSYSHDKENNQELTPVRRIQNRQSSTPLNDSSNLHKACKRKHSHVKVHSEKVRIASPTMSPISMATSKDIFFKEPPTVIYQPNYAPTLPSFDIEYSPTSLIMKAAQHNPIINKRQAVLNCSINSYDNNDEIPSKRLKFDALDMSYEFKPEMATTSSPLSTPLTVRKFSDNKIQLTSISSLSDSEPSLNSSEVGDTTLQQMIDDILASARHGKKFKQCFPKTQVNGQKKPVHSEHDRNSNFVKPLSIVCDNMEQKSIEKLLSASKIAQAAERTLIIADDAAKNEREVREKTPQKTEVEIVDLKNDESCHLKRQNAVRRKNTSNENKNRKKLSDSGKADKENVHHDSSIQKCLSFSSANYDEISEKFKRSSVASNSSTSSASYASQTKFAKNLLMKGSLELATTCDDNKKNISIHVKRCKNLQRTDESKIHAYVKCALVPLNVVCNQNIYQRTAVHKNSTCPVFDHKFNFEINGITDYAKYAQIAVWHRNRHLKRSEFLGCLMISVKNIIGRNIQGSFLLQPQICLSNPSPLIPEAEDRMLSYF</sequence>
<dbReference type="Gene3D" id="2.60.40.150">
    <property type="entry name" value="C2 domain"/>
    <property type="match status" value="1"/>
</dbReference>
<dbReference type="SUPFAM" id="SSF49562">
    <property type="entry name" value="C2 domain (Calcium/lipid-binding domain, CaLB)"/>
    <property type="match status" value="1"/>
</dbReference>
<dbReference type="GO" id="GO:0005634">
    <property type="term" value="C:nucleus"/>
    <property type="evidence" value="ECO:0007669"/>
    <property type="project" value="TreeGrafter"/>
</dbReference>
<dbReference type="InterPro" id="IPR035892">
    <property type="entry name" value="C2_domain_sf"/>
</dbReference>
<dbReference type="GO" id="GO:0005886">
    <property type="term" value="C:plasma membrane"/>
    <property type="evidence" value="ECO:0007669"/>
    <property type="project" value="TreeGrafter"/>
</dbReference>
<dbReference type="InterPro" id="IPR000008">
    <property type="entry name" value="C2_dom"/>
</dbReference>
<dbReference type="Pfam" id="PF00168">
    <property type="entry name" value="C2"/>
    <property type="match status" value="1"/>
</dbReference>
<dbReference type="OrthoDB" id="410721at2759"/>
<feature type="compositionally biased region" description="Low complexity" evidence="1">
    <location>
        <begin position="64"/>
        <end position="79"/>
    </location>
</feature>
<feature type="domain" description="C2" evidence="2">
    <location>
        <begin position="469"/>
        <end position="594"/>
    </location>
</feature>
<reference evidence="3" key="2">
    <citation type="submission" date="2022-10" db="EMBL/GenBank/DDBJ databases">
        <authorList>
            <consortium name="ENA_rothamsted_submissions"/>
            <consortium name="culmorum"/>
            <person name="King R."/>
        </authorList>
    </citation>
    <scope>NUCLEOTIDE SEQUENCE</scope>
</reference>
<dbReference type="Pfam" id="PF16056">
    <property type="entry name" value="DUF4799"/>
    <property type="match status" value="1"/>
</dbReference>
<dbReference type="AlphaFoldDB" id="A0A9N9WQV2"/>
<evidence type="ECO:0000259" key="2">
    <source>
        <dbReference type="PROSITE" id="PS50004"/>
    </source>
</evidence>
<dbReference type="PROSITE" id="PS50004">
    <property type="entry name" value="C2"/>
    <property type="match status" value="1"/>
</dbReference>
<keyword evidence="4" id="KW-1185">Reference proteome</keyword>
<protein>
    <recommendedName>
        <fullName evidence="2">C2 domain-containing protein</fullName>
    </recommendedName>
</protein>
<feature type="compositionally biased region" description="Basic residues" evidence="1">
    <location>
        <begin position="112"/>
        <end position="122"/>
    </location>
</feature>
<feature type="compositionally biased region" description="Basic residues" evidence="1">
    <location>
        <begin position="385"/>
        <end position="395"/>
    </location>
</feature>
<dbReference type="SMART" id="SM00239">
    <property type="entry name" value="C2"/>
    <property type="match status" value="1"/>
</dbReference>
<proteinExistence type="predicted"/>
<reference evidence="3" key="1">
    <citation type="submission" date="2022-01" db="EMBL/GenBank/DDBJ databases">
        <authorList>
            <person name="King R."/>
        </authorList>
    </citation>
    <scope>NUCLEOTIDE SEQUENCE</scope>
</reference>
<dbReference type="Proteomes" id="UP001153620">
    <property type="component" value="Chromosome 2"/>
</dbReference>
<evidence type="ECO:0000313" key="3">
    <source>
        <dbReference type="EMBL" id="CAG9805409.1"/>
    </source>
</evidence>
<evidence type="ECO:0000313" key="4">
    <source>
        <dbReference type="Proteomes" id="UP001153620"/>
    </source>
</evidence>
<gene>
    <name evidence="3" type="ORF">CHIRRI_LOCUS8281</name>
</gene>
<feature type="region of interest" description="Disordered" evidence="1">
    <location>
        <begin position="384"/>
        <end position="419"/>
    </location>
</feature>
<dbReference type="EMBL" id="OU895878">
    <property type="protein sequence ID" value="CAG9805409.1"/>
    <property type="molecule type" value="Genomic_DNA"/>
</dbReference>
<dbReference type="InterPro" id="IPR032057">
    <property type="entry name" value="DUF4799"/>
</dbReference>
<evidence type="ECO:0000256" key="1">
    <source>
        <dbReference type="SAM" id="MobiDB-lite"/>
    </source>
</evidence>
<feature type="compositionally biased region" description="Basic and acidic residues" evidence="1">
    <location>
        <begin position="405"/>
        <end position="419"/>
    </location>
</feature>
<accession>A0A9N9WQV2</accession>